<accession>A0A2G1VQZ2</accession>
<proteinExistence type="inferred from homology"/>
<evidence type="ECO:0000256" key="2">
    <source>
        <dbReference type="ARBA" id="ARBA00022649"/>
    </source>
</evidence>
<keyword evidence="2" id="KW-1277">Toxin-antitoxin system</keyword>
<comment type="similarity">
    <text evidence="1 3">Belongs to the RelE toxin family.</text>
</comment>
<dbReference type="PIRSF" id="PIRSF029218">
    <property type="entry name" value="ParE"/>
    <property type="match status" value="1"/>
</dbReference>
<comment type="caution">
    <text evidence="4">The sequence shown here is derived from an EMBL/GenBank/DDBJ whole genome shotgun (WGS) entry which is preliminary data.</text>
</comment>
<evidence type="ECO:0000256" key="3">
    <source>
        <dbReference type="PIRNR" id="PIRNR029218"/>
    </source>
</evidence>
<dbReference type="PANTHER" id="PTHR33755">
    <property type="entry name" value="TOXIN PARE1-RELATED"/>
    <property type="match status" value="1"/>
</dbReference>
<protein>
    <recommendedName>
        <fullName evidence="3">Toxin</fullName>
    </recommendedName>
</protein>
<dbReference type="Pfam" id="PF05016">
    <property type="entry name" value="ParE_toxin"/>
    <property type="match status" value="1"/>
</dbReference>
<keyword evidence="5" id="KW-1185">Reference proteome</keyword>
<dbReference type="InterPro" id="IPR007712">
    <property type="entry name" value="RelE/ParE_toxin"/>
</dbReference>
<evidence type="ECO:0000313" key="4">
    <source>
        <dbReference type="EMBL" id="PHQ28869.1"/>
    </source>
</evidence>
<evidence type="ECO:0000313" key="5">
    <source>
        <dbReference type="Proteomes" id="UP000229433"/>
    </source>
</evidence>
<dbReference type="PANTHER" id="PTHR33755:SF9">
    <property type="entry name" value="TOXIN PARE1"/>
    <property type="match status" value="1"/>
</dbReference>
<dbReference type="Proteomes" id="UP000229433">
    <property type="component" value="Unassembled WGS sequence"/>
</dbReference>
<dbReference type="InterPro" id="IPR035093">
    <property type="entry name" value="RelE/ParE_toxin_dom_sf"/>
</dbReference>
<dbReference type="AlphaFoldDB" id="A0A2G1VQZ2"/>
<dbReference type="EMBL" id="NQXA01000010">
    <property type="protein sequence ID" value="PHQ28869.1"/>
    <property type="molecule type" value="Genomic_DNA"/>
</dbReference>
<name>A0A2G1VQZ2_9FLAO</name>
<sequence>MASYQLTNKAVQDLTEIWEYTVEKWSEKQADQYYNLLIKSCQEIANNPKLGKNYKGIIHELFGLKTGRHIIFYRNRINKPIEITRILHGRMDLTKRIFEK</sequence>
<dbReference type="InterPro" id="IPR028344">
    <property type="entry name" value="ParE1/4"/>
</dbReference>
<evidence type="ECO:0000256" key="1">
    <source>
        <dbReference type="ARBA" id="ARBA00006226"/>
    </source>
</evidence>
<dbReference type="InterPro" id="IPR051803">
    <property type="entry name" value="TA_system_RelE-like_toxin"/>
</dbReference>
<dbReference type="RefSeq" id="WP_099646483.1">
    <property type="nucleotide sequence ID" value="NZ_KZ319292.1"/>
</dbReference>
<gene>
    <name evidence="4" type="ORF">CJ305_11780</name>
</gene>
<reference evidence="4 5" key="1">
    <citation type="submission" date="2017-08" db="EMBL/GenBank/DDBJ databases">
        <title>The whole genome shortgun sequences of strain Leeuwenhoekiella nanhaiensis G18 from the South China Sea.</title>
        <authorList>
            <person name="Liu Q."/>
        </authorList>
    </citation>
    <scope>NUCLEOTIDE SEQUENCE [LARGE SCALE GENOMIC DNA]</scope>
    <source>
        <strain evidence="4 5">G18</strain>
    </source>
</reference>
<dbReference type="Gene3D" id="3.30.2310.20">
    <property type="entry name" value="RelE-like"/>
    <property type="match status" value="1"/>
</dbReference>
<dbReference type="OrthoDB" id="7173315at2"/>
<organism evidence="4 5">
    <name type="scientific">Leeuwenhoekiella nanhaiensis</name>
    <dbReference type="NCBI Taxonomy" id="1655491"/>
    <lineage>
        <taxon>Bacteria</taxon>
        <taxon>Pseudomonadati</taxon>
        <taxon>Bacteroidota</taxon>
        <taxon>Flavobacteriia</taxon>
        <taxon>Flavobacteriales</taxon>
        <taxon>Flavobacteriaceae</taxon>
        <taxon>Leeuwenhoekiella</taxon>
    </lineage>
</organism>